<keyword evidence="7" id="KW-1185">Reference proteome</keyword>
<feature type="transmembrane region" description="Helical" evidence="5">
    <location>
        <begin position="148"/>
        <end position="165"/>
    </location>
</feature>
<feature type="transmembrane region" description="Helical" evidence="5">
    <location>
        <begin position="201"/>
        <end position="223"/>
    </location>
</feature>
<feature type="transmembrane region" description="Helical" evidence="5">
    <location>
        <begin position="379"/>
        <end position="396"/>
    </location>
</feature>
<dbReference type="AlphaFoldDB" id="A0A1H9P2T4"/>
<feature type="transmembrane region" description="Helical" evidence="5">
    <location>
        <begin position="235"/>
        <end position="258"/>
    </location>
</feature>
<dbReference type="EMBL" id="FOGQ01000001">
    <property type="protein sequence ID" value="SER42488.1"/>
    <property type="molecule type" value="Genomic_DNA"/>
</dbReference>
<accession>A0A1H9P2T4</accession>
<dbReference type="Pfam" id="PF00939">
    <property type="entry name" value="Na_sulph_symp"/>
    <property type="match status" value="1"/>
</dbReference>
<dbReference type="STRING" id="1121357.SAMN05661109_00195"/>
<evidence type="ECO:0000256" key="1">
    <source>
        <dbReference type="ARBA" id="ARBA00004141"/>
    </source>
</evidence>
<feature type="transmembrane region" description="Helical" evidence="5">
    <location>
        <begin position="311"/>
        <end position="329"/>
    </location>
</feature>
<feature type="transmembrane region" description="Helical" evidence="5">
    <location>
        <begin position="171"/>
        <end position="189"/>
    </location>
</feature>
<gene>
    <name evidence="6" type="ORF">SAMN05661109_00195</name>
</gene>
<keyword evidence="3 5" id="KW-1133">Transmembrane helix</keyword>
<evidence type="ECO:0000256" key="5">
    <source>
        <dbReference type="SAM" id="Phobius"/>
    </source>
</evidence>
<comment type="subcellular location">
    <subcellularLocation>
        <location evidence="1">Membrane</location>
        <topology evidence="1">Multi-pass membrane protein</topology>
    </subcellularLocation>
</comment>
<evidence type="ECO:0000313" key="7">
    <source>
        <dbReference type="Proteomes" id="UP000198929"/>
    </source>
</evidence>
<dbReference type="GO" id="GO:0022857">
    <property type="term" value="F:transmembrane transporter activity"/>
    <property type="evidence" value="ECO:0007669"/>
    <property type="project" value="InterPro"/>
</dbReference>
<reference evidence="7" key="1">
    <citation type="submission" date="2016-10" db="EMBL/GenBank/DDBJ databases">
        <authorList>
            <person name="Varghese N."/>
            <person name="Submissions S."/>
        </authorList>
    </citation>
    <scope>NUCLEOTIDE SEQUENCE [LARGE SCALE GENOMIC DNA]</scope>
    <source>
        <strain evidence="7">DSM 20524</strain>
    </source>
</reference>
<dbReference type="InterPro" id="IPR001898">
    <property type="entry name" value="SLC13A/DASS"/>
</dbReference>
<dbReference type="GO" id="GO:0005886">
    <property type="term" value="C:plasma membrane"/>
    <property type="evidence" value="ECO:0007669"/>
    <property type="project" value="TreeGrafter"/>
</dbReference>
<feature type="transmembrane region" description="Helical" evidence="5">
    <location>
        <begin position="290"/>
        <end position="305"/>
    </location>
</feature>
<dbReference type="PANTHER" id="PTHR10283">
    <property type="entry name" value="SOLUTE CARRIER FAMILY 13 MEMBER"/>
    <property type="match status" value="1"/>
</dbReference>
<protein>
    <submittedName>
        <fullName evidence="6">Anion transporter</fullName>
    </submittedName>
</protein>
<feature type="transmembrane region" description="Helical" evidence="5">
    <location>
        <begin position="114"/>
        <end position="136"/>
    </location>
</feature>
<feature type="transmembrane region" description="Helical" evidence="5">
    <location>
        <begin position="341"/>
        <end position="359"/>
    </location>
</feature>
<evidence type="ECO:0000313" key="6">
    <source>
        <dbReference type="EMBL" id="SER42488.1"/>
    </source>
</evidence>
<evidence type="ECO:0000256" key="4">
    <source>
        <dbReference type="ARBA" id="ARBA00023136"/>
    </source>
</evidence>
<sequence length="495" mass="52782">MSIPTRYSTTPPPVYDISLTDDQQDQFLSALRWTPKLVIQIISAVAIVLFWLMPTSMEPEARTTLAVFAAAIWFWIFSSVPDTYVALVAVSAVVLLDIISVEAMFAPLGHDTTWLLIGAFILSTAITTSGLAHRAAVALTVGVSSPRALVHLLTFATVLTAFAVPATSGRAALILPVIITIASVVPAWLRRVLAIGLPSVVLFSAVATLIGAGAHLITNQVLAGNGFGEISFTRWIVLGFPYALIVSHLAAELIYLTFSTAEQRREQLSITRRKLTRDHPLSKRMQRSEVMALSILATAILLWFTENLHGIPPALVAILAALLASSPAIGITDFASAIKKVPWNLLLFMAATVALAQALTQSGAARALANMAFGNLPGWLYIIVVILVSTAAHLVIQSRSARSAVLIPIIIATAPAAGVNPVAAAFISTAAAGFCHTLPASAKPLTIFRGEDDNPRFTNQELLRASATLAPMFIVVTLLFAFFVWPALGLPLFNS</sequence>
<proteinExistence type="predicted"/>
<organism evidence="6 7">
    <name type="scientific">Corynebacterium cystitidis DSM 20524</name>
    <dbReference type="NCBI Taxonomy" id="1121357"/>
    <lineage>
        <taxon>Bacteria</taxon>
        <taxon>Bacillati</taxon>
        <taxon>Actinomycetota</taxon>
        <taxon>Actinomycetes</taxon>
        <taxon>Mycobacteriales</taxon>
        <taxon>Corynebacteriaceae</taxon>
        <taxon>Corynebacterium</taxon>
    </lineage>
</organism>
<feature type="transmembrane region" description="Helical" evidence="5">
    <location>
        <begin position="60"/>
        <end position="77"/>
    </location>
</feature>
<dbReference type="RefSeq" id="WP_092254872.1">
    <property type="nucleotide sequence ID" value="NZ_CP047199.1"/>
</dbReference>
<name>A0A1H9P2T4_9CORY</name>
<keyword evidence="2 5" id="KW-0812">Transmembrane</keyword>
<feature type="transmembrane region" description="Helical" evidence="5">
    <location>
        <begin position="37"/>
        <end position="54"/>
    </location>
</feature>
<dbReference type="Proteomes" id="UP000198929">
    <property type="component" value="Unassembled WGS sequence"/>
</dbReference>
<evidence type="ECO:0000256" key="3">
    <source>
        <dbReference type="ARBA" id="ARBA00022989"/>
    </source>
</evidence>
<keyword evidence="4 5" id="KW-0472">Membrane</keyword>
<feature type="transmembrane region" description="Helical" evidence="5">
    <location>
        <begin position="469"/>
        <end position="488"/>
    </location>
</feature>
<evidence type="ECO:0000256" key="2">
    <source>
        <dbReference type="ARBA" id="ARBA00022692"/>
    </source>
</evidence>
<feature type="transmembrane region" description="Helical" evidence="5">
    <location>
        <begin position="84"/>
        <end position="108"/>
    </location>
</feature>